<dbReference type="RefSeq" id="WP_263334965.1">
    <property type="nucleotide sequence ID" value="NZ_JAGSYH010000002.1"/>
</dbReference>
<evidence type="ECO:0000313" key="3">
    <source>
        <dbReference type="Proteomes" id="UP001596091"/>
    </source>
</evidence>
<proteinExistence type="predicted"/>
<dbReference type="PANTHER" id="PTHR20883">
    <property type="entry name" value="PHYTANOYL-COA DIOXYGENASE DOMAIN CONTAINING 1"/>
    <property type="match status" value="1"/>
</dbReference>
<name>A0ABW1EAB4_9BACT</name>
<dbReference type="PANTHER" id="PTHR20883:SF48">
    <property type="entry name" value="ECTOINE DIOXYGENASE"/>
    <property type="match status" value="1"/>
</dbReference>
<keyword evidence="2" id="KW-0560">Oxidoreductase</keyword>
<keyword evidence="2" id="KW-0223">Dioxygenase</keyword>
<dbReference type="SUPFAM" id="SSF51197">
    <property type="entry name" value="Clavaminate synthase-like"/>
    <property type="match status" value="1"/>
</dbReference>
<protein>
    <submittedName>
        <fullName evidence="2">Phytanoyl-CoA dioxygenase family protein</fullName>
    </submittedName>
</protein>
<dbReference type="Pfam" id="PF05721">
    <property type="entry name" value="PhyH"/>
    <property type="match status" value="1"/>
</dbReference>
<dbReference type="Proteomes" id="UP001596091">
    <property type="component" value="Unassembled WGS sequence"/>
</dbReference>
<organism evidence="2 3">
    <name type="scientific">Acidicapsa dinghuensis</name>
    <dbReference type="NCBI Taxonomy" id="2218256"/>
    <lineage>
        <taxon>Bacteria</taxon>
        <taxon>Pseudomonadati</taxon>
        <taxon>Acidobacteriota</taxon>
        <taxon>Terriglobia</taxon>
        <taxon>Terriglobales</taxon>
        <taxon>Acidobacteriaceae</taxon>
        <taxon>Acidicapsa</taxon>
    </lineage>
</organism>
<comment type="caution">
    <text evidence="2">The sequence shown here is derived from an EMBL/GenBank/DDBJ whole genome shotgun (WGS) entry which is preliminary data.</text>
</comment>
<evidence type="ECO:0000256" key="1">
    <source>
        <dbReference type="ARBA" id="ARBA00001954"/>
    </source>
</evidence>
<dbReference type="EMBL" id="JBHSPH010000001">
    <property type="protein sequence ID" value="MFC5860866.1"/>
    <property type="molecule type" value="Genomic_DNA"/>
</dbReference>
<keyword evidence="3" id="KW-1185">Reference proteome</keyword>
<accession>A0ABW1EAB4</accession>
<evidence type="ECO:0000313" key="2">
    <source>
        <dbReference type="EMBL" id="MFC5860866.1"/>
    </source>
</evidence>
<dbReference type="Gene3D" id="2.60.120.620">
    <property type="entry name" value="q2cbj1_9rhob like domain"/>
    <property type="match status" value="1"/>
</dbReference>
<comment type="cofactor">
    <cofactor evidence="1">
        <name>Fe(2+)</name>
        <dbReference type="ChEBI" id="CHEBI:29033"/>
    </cofactor>
</comment>
<dbReference type="InterPro" id="IPR008775">
    <property type="entry name" value="Phytyl_CoA_dOase-like"/>
</dbReference>
<sequence>MSSEEAAERLREDGVVLLRGVLPSSLVERFWHAAVSCFTAVEDRPTVAKHHRLNRFSNSLLIEALADASLVDSPLPKEELIAPVTSPEPAALFSKALGGDWDCRLEHSWLRKKFAPGDSPDGRNVSQGWHQDGGLGVHFPEPAGSYDERGYWISTAPMTELVTCWIPLDACGVDAPGLEFVRGPQPGLLHFTELADGDLRQRFDMARFWAPEMEPGDAVVFQNSVLHRTQMAVGMTQDRVSVEYRVFPMAR</sequence>
<dbReference type="GO" id="GO:0051213">
    <property type="term" value="F:dioxygenase activity"/>
    <property type="evidence" value="ECO:0007669"/>
    <property type="project" value="UniProtKB-KW"/>
</dbReference>
<gene>
    <name evidence="2" type="ORF">ACFPT7_01010</name>
</gene>
<reference evidence="3" key="1">
    <citation type="journal article" date="2019" name="Int. J. Syst. Evol. Microbiol.">
        <title>The Global Catalogue of Microorganisms (GCM) 10K type strain sequencing project: providing services to taxonomists for standard genome sequencing and annotation.</title>
        <authorList>
            <consortium name="The Broad Institute Genomics Platform"/>
            <consortium name="The Broad Institute Genome Sequencing Center for Infectious Disease"/>
            <person name="Wu L."/>
            <person name="Ma J."/>
        </authorList>
    </citation>
    <scope>NUCLEOTIDE SEQUENCE [LARGE SCALE GENOMIC DNA]</scope>
    <source>
        <strain evidence="3">JCM 4087</strain>
    </source>
</reference>